<name>A0AAQ4FJW2_AMBAM</name>
<evidence type="ECO:0000313" key="3">
    <source>
        <dbReference type="Proteomes" id="UP001321473"/>
    </source>
</evidence>
<comment type="caution">
    <text evidence="2">The sequence shown here is derived from an EMBL/GenBank/DDBJ whole genome shotgun (WGS) entry which is preliminary data.</text>
</comment>
<protein>
    <submittedName>
        <fullName evidence="2">Uncharacterized protein</fullName>
    </submittedName>
</protein>
<feature type="region of interest" description="Disordered" evidence="1">
    <location>
        <begin position="20"/>
        <end position="44"/>
    </location>
</feature>
<proteinExistence type="predicted"/>
<sequence length="246" mass="27151">MPATACRDSSLYCIKGHLEQRSSSTQGSTHRRSPLLQPHHEDPSSRSLRTFLHFIKTEHKIAASKQFRLLSSTTVNMKPTLLAFVVVCFAASSALVLPEEHESTFDETVGAAANRVGDEAILVGSILRDVARQLSEDEDLGDEEYFVRDLWTRAKDAVVQAGKKITDVATKAVKEASSTIKEATDKATEKAKEKTFEFLAKIFGKSLDSYAAKDYATRGDFVKGLCARIDELGQTLIKVGRKLRSQ</sequence>
<keyword evidence="3" id="KW-1185">Reference proteome</keyword>
<dbReference type="EMBL" id="JARKHS020002332">
    <property type="protein sequence ID" value="KAK8786858.1"/>
    <property type="molecule type" value="Genomic_DNA"/>
</dbReference>
<dbReference type="AlphaFoldDB" id="A0AAQ4FJW2"/>
<reference evidence="2 3" key="1">
    <citation type="journal article" date="2023" name="Arcadia Sci">
        <title>De novo assembly of a long-read Amblyomma americanum tick genome.</title>
        <authorList>
            <person name="Chou S."/>
            <person name="Poskanzer K.E."/>
            <person name="Rollins M."/>
            <person name="Thuy-Boun P.S."/>
        </authorList>
    </citation>
    <scope>NUCLEOTIDE SEQUENCE [LARGE SCALE GENOMIC DNA]</scope>
    <source>
        <strain evidence="2">F_SG_1</strain>
        <tissue evidence="2">Salivary glands</tissue>
    </source>
</reference>
<evidence type="ECO:0000313" key="2">
    <source>
        <dbReference type="EMBL" id="KAK8786858.1"/>
    </source>
</evidence>
<dbReference type="Proteomes" id="UP001321473">
    <property type="component" value="Unassembled WGS sequence"/>
</dbReference>
<gene>
    <name evidence="2" type="ORF">V5799_023366</name>
</gene>
<evidence type="ECO:0000256" key="1">
    <source>
        <dbReference type="SAM" id="MobiDB-lite"/>
    </source>
</evidence>
<accession>A0AAQ4FJW2</accession>
<organism evidence="2 3">
    <name type="scientific">Amblyomma americanum</name>
    <name type="common">Lone star tick</name>
    <dbReference type="NCBI Taxonomy" id="6943"/>
    <lineage>
        <taxon>Eukaryota</taxon>
        <taxon>Metazoa</taxon>
        <taxon>Ecdysozoa</taxon>
        <taxon>Arthropoda</taxon>
        <taxon>Chelicerata</taxon>
        <taxon>Arachnida</taxon>
        <taxon>Acari</taxon>
        <taxon>Parasitiformes</taxon>
        <taxon>Ixodida</taxon>
        <taxon>Ixodoidea</taxon>
        <taxon>Ixodidae</taxon>
        <taxon>Amblyomminae</taxon>
        <taxon>Amblyomma</taxon>
    </lineage>
</organism>